<protein>
    <submittedName>
        <fullName evidence="3">Helix-turn-helix transcriptional regulator</fullName>
    </submittedName>
</protein>
<evidence type="ECO:0000313" key="3">
    <source>
        <dbReference type="EMBL" id="WFD09970.1"/>
    </source>
</evidence>
<dbReference type="InterPro" id="IPR001387">
    <property type="entry name" value="Cro/C1-type_HTH"/>
</dbReference>
<dbReference type="Proteomes" id="UP001222800">
    <property type="component" value="Chromosome"/>
</dbReference>
<reference evidence="3 4" key="1">
    <citation type="submission" date="2023-03" db="EMBL/GenBank/DDBJ databases">
        <title>Complete genome sequence of Tepidibacter sp. SWIR-1, isolated from a deep-sea hydrothermal vent.</title>
        <authorList>
            <person name="Li X."/>
        </authorList>
    </citation>
    <scope>NUCLEOTIDE SEQUENCE [LARGE SCALE GENOMIC DNA]</scope>
    <source>
        <strain evidence="3 4">SWIR-1</strain>
    </source>
</reference>
<dbReference type="Pfam" id="PF01381">
    <property type="entry name" value="HTH_3"/>
    <property type="match status" value="1"/>
</dbReference>
<proteinExistence type="predicted"/>
<dbReference type="RefSeq" id="WP_277731948.1">
    <property type="nucleotide sequence ID" value="NZ_CP120733.1"/>
</dbReference>
<evidence type="ECO:0000313" key="4">
    <source>
        <dbReference type="Proteomes" id="UP001222800"/>
    </source>
</evidence>
<organism evidence="3 4">
    <name type="scientific">Tepidibacter hydrothermalis</name>
    <dbReference type="NCBI Taxonomy" id="3036126"/>
    <lineage>
        <taxon>Bacteria</taxon>
        <taxon>Bacillati</taxon>
        <taxon>Bacillota</taxon>
        <taxon>Clostridia</taxon>
        <taxon>Peptostreptococcales</taxon>
        <taxon>Peptostreptococcaceae</taxon>
        <taxon>Tepidibacter</taxon>
    </lineage>
</organism>
<dbReference type="PANTHER" id="PTHR46558:SF11">
    <property type="entry name" value="HTH-TYPE TRANSCRIPTIONAL REGULATOR XRE"/>
    <property type="match status" value="1"/>
</dbReference>
<name>A0ABY8EDK0_9FIRM</name>
<evidence type="ECO:0000256" key="1">
    <source>
        <dbReference type="ARBA" id="ARBA00023125"/>
    </source>
</evidence>
<feature type="domain" description="HTH cro/C1-type" evidence="2">
    <location>
        <begin position="12"/>
        <end position="66"/>
    </location>
</feature>
<keyword evidence="4" id="KW-1185">Reference proteome</keyword>
<evidence type="ECO:0000259" key="2">
    <source>
        <dbReference type="PROSITE" id="PS50943"/>
    </source>
</evidence>
<dbReference type="SMART" id="SM00530">
    <property type="entry name" value="HTH_XRE"/>
    <property type="match status" value="1"/>
</dbReference>
<dbReference type="EMBL" id="CP120733">
    <property type="protein sequence ID" value="WFD09970.1"/>
    <property type="molecule type" value="Genomic_DNA"/>
</dbReference>
<sequence length="153" mass="17887">MGKIKENISANITKHRKINGLSQKDLADIVGTKPSTVSSWEQSVSTPNAEMLFEICKIFKITVDEIYGVDEDETEYKFMKSIQYLEDAGFEVDQDDKDREYNEYQICHFDFGTITVMHQQDLIDLVDKIIKDGEDYKERYIIDRIKTEFLPKK</sequence>
<dbReference type="PANTHER" id="PTHR46558">
    <property type="entry name" value="TRACRIPTIONAL REGULATORY PROTEIN-RELATED-RELATED"/>
    <property type="match status" value="1"/>
</dbReference>
<dbReference type="CDD" id="cd00093">
    <property type="entry name" value="HTH_XRE"/>
    <property type="match status" value="1"/>
</dbReference>
<accession>A0ABY8EDK0</accession>
<dbReference type="InterPro" id="IPR010982">
    <property type="entry name" value="Lambda_DNA-bd_dom_sf"/>
</dbReference>
<gene>
    <name evidence="3" type="ORF">P4S50_16570</name>
</gene>
<dbReference type="PROSITE" id="PS50943">
    <property type="entry name" value="HTH_CROC1"/>
    <property type="match status" value="1"/>
</dbReference>
<dbReference type="SUPFAM" id="SSF47413">
    <property type="entry name" value="lambda repressor-like DNA-binding domains"/>
    <property type="match status" value="1"/>
</dbReference>
<keyword evidence="1" id="KW-0238">DNA-binding</keyword>
<dbReference type="Gene3D" id="1.10.260.40">
    <property type="entry name" value="lambda repressor-like DNA-binding domains"/>
    <property type="match status" value="1"/>
</dbReference>